<dbReference type="Pfam" id="PF25186">
    <property type="entry name" value="Tad4"/>
    <property type="match status" value="1"/>
</dbReference>
<feature type="region of interest" description="Disordered" evidence="1">
    <location>
        <begin position="108"/>
        <end position="141"/>
    </location>
</feature>
<gene>
    <name evidence="2" type="ORF">S03H2_50654</name>
</gene>
<sequence length="141" mass="15908">LTGEEYKKGKKEKKGRNKMPIIKKEDWEKYVKTNAKDPYGSCCVEVAKKVMELLDDNDHGKFNANDVVGEADRLLDAGITGFMSGCVAQMVSHCHSRGEEFRRKWNRETQIEDEGDKANEGKGVLNPALMSIEKKGLTKEE</sequence>
<accession>X1HA80</accession>
<feature type="compositionally biased region" description="Basic and acidic residues" evidence="1">
    <location>
        <begin position="132"/>
        <end position="141"/>
    </location>
</feature>
<dbReference type="InterPro" id="IPR057385">
    <property type="entry name" value="Tad4-like"/>
</dbReference>
<feature type="compositionally biased region" description="Basic and acidic residues" evidence="1">
    <location>
        <begin position="108"/>
        <end position="120"/>
    </location>
</feature>
<organism evidence="2">
    <name type="scientific">marine sediment metagenome</name>
    <dbReference type="NCBI Taxonomy" id="412755"/>
    <lineage>
        <taxon>unclassified sequences</taxon>
        <taxon>metagenomes</taxon>
        <taxon>ecological metagenomes</taxon>
    </lineage>
</organism>
<feature type="non-terminal residue" evidence="2">
    <location>
        <position position="1"/>
    </location>
</feature>
<proteinExistence type="predicted"/>
<evidence type="ECO:0000313" key="2">
    <source>
        <dbReference type="EMBL" id="GAH67091.1"/>
    </source>
</evidence>
<dbReference type="AlphaFoldDB" id="X1HA80"/>
<comment type="caution">
    <text evidence="2">The sequence shown here is derived from an EMBL/GenBank/DDBJ whole genome shotgun (WGS) entry which is preliminary data.</text>
</comment>
<reference evidence="2" key="1">
    <citation type="journal article" date="2014" name="Front. Microbiol.">
        <title>High frequency of phylogenetically diverse reductive dehalogenase-homologous genes in deep subseafloor sedimentary metagenomes.</title>
        <authorList>
            <person name="Kawai M."/>
            <person name="Futagami T."/>
            <person name="Toyoda A."/>
            <person name="Takaki Y."/>
            <person name="Nishi S."/>
            <person name="Hori S."/>
            <person name="Arai W."/>
            <person name="Tsubouchi T."/>
            <person name="Morono Y."/>
            <person name="Uchiyama I."/>
            <person name="Ito T."/>
            <person name="Fujiyama A."/>
            <person name="Inagaki F."/>
            <person name="Takami H."/>
        </authorList>
    </citation>
    <scope>NUCLEOTIDE SEQUENCE</scope>
    <source>
        <strain evidence="2">Expedition CK06-06</strain>
    </source>
</reference>
<evidence type="ECO:0000256" key="1">
    <source>
        <dbReference type="SAM" id="MobiDB-lite"/>
    </source>
</evidence>
<dbReference type="EMBL" id="BARU01032092">
    <property type="protein sequence ID" value="GAH67091.1"/>
    <property type="molecule type" value="Genomic_DNA"/>
</dbReference>
<protein>
    <submittedName>
        <fullName evidence="2">Uncharacterized protein</fullName>
    </submittedName>
</protein>
<name>X1HA80_9ZZZZ</name>